<feature type="domain" description="Reverse transcriptase zinc-binding" evidence="1">
    <location>
        <begin position="25"/>
        <end position="113"/>
    </location>
</feature>
<organism evidence="2 3">
    <name type="scientific">Trifolium subterraneum</name>
    <name type="common">Subterranean clover</name>
    <dbReference type="NCBI Taxonomy" id="3900"/>
    <lineage>
        <taxon>Eukaryota</taxon>
        <taxon>Viridiplantae</taxon>
        <taxon>Streptophyta</taxon>
        <taxon>Embryophyta</taxon>
        <taxon>Tracheophyta</taxon>
        <taxon>Spermatophyta</taxon>
        <taxon>Magnoliopsida</taxon>
        <taxon>eudicotyledons</taxon>
        <taxon>Gunneridae</taxon>
        <taxon>Pentapetalae</taxon>
        <taxon>rosids</taxon>
        <taxon>fabids</taxon>
        <taxon>Fabales</taxon>
        <taxon>Fabaceae</taxon>
        <taxon>Papilionoideae</taxon>
        <taxon>50 kb inversion clade</taxon>
        <taxon>NPAAA clade</taxon>
        <taxon>Hologalegina</taxon>
        <taxon>IRL clade</taxon>
        <taxon>Trifolieae</taxon>
        <taxon>Trifolium</taxon>
    </lineage>
</organism>
<evidence type="ECO:0000313" key="2">
    <source>
        <dbReference type="EMBL" id="GAU37843.1"/>
    </source>
</evidence>
<dbReference type="Proteomes" id="UP000242715">
    <property type="component" value="Unassembled WGS sequence"/>
</dbReference>
<reference evidence="3" key="1">
    <citation type="journal article" date="2017" name="Front. Plant Sci.">
        <title>Climate Clever Clovers: New Paradigm to Reduce the Environmental Footprint of Ruminants by Breeding Low Methanogenic Forages Utilizing Haplotype Variation.</title>
        <authorList>
            <person name="Kaur P."/>
            <person name="Appels R."/>
            <person name="Bayer P.E."/>
            <person name="Keeble-Gagnere G."/>
            <person name="Wang J."/>
            <person name="Hirakawa H."/>
            <person name="Shirasawa K."/>
            <person name="Vercoe P."/>
            <person name="Stefanova K."/>
            <person name="Durmic Z."/>
            <person name="Nichols P."/>
            <person name="Revell C."/>
            <person name="Isobe S.N."/>
            <person name="Edwards D."/>
            <person name="Erskine W."/>
        </authorList>
    </citation>
    <scope>NUCLEOTIDE SEQUENCE [LARGE SCALE GENOMIC DNA]</scope>
    <source>
        <strain evidence="3">cv. Daliak</strain>
    </source>
</reference>
<proteinExistence type="predicted"/>
<dbReference type="OrthoDB" id="1736928at2759"/>
<evidence type="ECO:0000259" key="1">
    <source>
        <dbReference type="Pfam" id="PF13966"/>
    </source>
</evidence>
<dbReference type="AlphaFoldDB" id="A0A2Z6N729"/>
<evidence type="ECO:0000313" key="3">
    <source>
        <dbReference type="Proteomes" id="UP000242715"/>
    </source>
</evidence>
<name>A0A2Z6N729_TRISU</name>
<dbReference type="PANTHER" id="PTHR36617:SF5">
    <property type="entry name" value="OS05G0421675 PROTEIN"/>
    <property type="match status" value="1"/>
</dbReference>
<protein>
    <recommendedName>
        <fullName evidence="1">Reverse transcriptase zinc-binding domain-containing protein</fullName>
    </recommendedName>
</protein>
<dbReference type="Pfam" id="PF13966">
    <property type="entry name" value="zf-RVT"/>
    <property type="match status" value="1"/>
</dbReference>
<dbReference type="EMBL" id="DF973691">
    <property type="protein sequence ID" value="GAU37843.1"/>
    <property type="molecule type" value="Genomic_DNA"/>
</dbReference>
<dbReference type="InterPro" id="IPR026960">
    <property type="entry name" value="RVT-Znf"/>
</dbReference>
<accession>A0A2Z6N729</accession>
<keyword evidence="3" id="KW-1185">Reference proteome</keyword>
<sequence>MLLPSSKLPQSPDRWQWQPDPENDYFVRSTYQLLTSQDSVTLGVAEGLIWHTQIPLKVSIFAWRLLRDRLPTKANLVTRDILSSEAHQCMSGCGTVESAQHLFLFCDTFGSLWLHVSSWMESSPVVYQTLSDHFVQFTHSAGGSRARHSFMQLIWLVCTWALCNE</sequence>
<dbReference type="PANTHER" id="PTHR36617">
    <property type="entry name" value="PROTEIN, PUTATIVE-RELATED"/>
    <property type="match status" value="1"/>
</dbReference>
<gene>
    <name evidence="2" type="ORF">TSUD_57030</name>
</gene>